<comment type="caution">
    <text evidence="1">The sequence shown here is derived from an EMBL/GenBank/DDBJ whole genome shotgun (WGS) entry which is preliminary data.</text>
</comment>
<accession>A0A4Y2UTT5</accession>
<sequence length="159" mass="17714">MMTSCSASFSCSGLLKELMEFVFTDQPVFNLERKDAILKDRLTWQSCFKCLHIKESDQAGCGKWVHSITPPAAHSPYFLFNSPNPDRTMPSAFNLQTEGSGTQRQVVKHLFQTAHIKVNLTSWVAVGEVGYTCYATSCLSTTLFSPTKPDPTRPTNLKS</sequence>
<evidence type="ECO:0000313" key="2">
    <source>
        <dbReference type="Proteomes" id="UP000499080"/>
    </source>
</evidence>
<evidence type="ECO:0000313" key="1">
    <source>
        <dbReference type="EMBL" id="GBO16328.1"/>
    </source>
</evidence>
<dbReference type="AlphaFoldDB" id="A0A4Y2UTT5"/>
<organism evidence="1 2">
    <name type="scientific">Araneus ventricosus</name>
    <name type="common">Orbweaver spider</name>
    <name type="synonym">Epeira ventricosa</name>
    <dbReference type="NCBI Taxonomy" id="182803"/>
    <lineage>
        <taxon>Eukaryota</taxon>
        <taxon>Metazoa</taxon>
        <taxon>Ecdysozoa</taxon>
        <taxon>Arthropoda</taxon>
        <taxon>Chelicerata</taxon>
        <taxon>Arachnida</taxon>
        <taxon>Araneae</taxon>
        <taxon>Araneomorphae</taxon>
        <taxon>Entelegynae</taxon>
        <taxon>Araneoidea</taxon>
        <taxon>Araneidae</taxon>
        <taxon>Araneus</taxon>
    </lineage>
</organism>
<reference evidence="1 2" key="1">
    <citation type="journal article" date="2019" name="Sci. Rep.">
        <title>Orb-weaving spider Araneus ventricosus genome elucidates the spidroin gene catalogue.</title>
        <authorList>
            <person name="Kono N."/>
            <person name="Nakamura H."/>
            <person name="Ohtoshi R."/>
            <person name="Moran D.A.P."/>
            <person name="Shinohara A."/>
            <person name="Yoshida Y."/>
            <person name="Fujiwara M."/>
            <person name="Mori M."/>
            <person name="Tomita M."/>
            <person name="Arakawa K."/>
        </authorList>
    </citation>
    <scope>NUCLEOTIDE SEQUENCE [LARGE SCALE GENOMIC DNA]</scope>
</reference>
<keyword evidence="2" id="KW-1185">Reference proteome</keyword>
<gene>
    <name evidence="1" type="ORF">AVEN_222039_1</name>
</gene>
<dbReference type="EMBL" id="BGPR01040225">
    <property type="protein sequence ID" value="GBO16328.1"/>
    <property type="molecule type" value="Genomic_DNA"/>
</dbReference>
<proteinExistence type="predicted"/>
<protein>
    <submittedName>
        <fullName evidence="1">Uncharacterized protein</fullName>
    </submittedName>
</protein>
<name>A0A4Y2UTT5_ARAVE</name>
<dbReference type="Proteomes" id="UP000499080">
    <property type="component" value="Unassembled WGS sequence"/>
</dbReference>